<dbReference type="RefSeq" id="WP_108685069.1">
    <property type="nucleotide sequence ID" value="NZ_QCYK01000001.1"/>
</dbReference>
<evidence type="ECO:0000256" key="1">
    <source>
        <dbReference type="SAM" id="SignalP"/>
    </source>
</evidence>
<reference evidence="2 3" key="1">
    <citation type="submission" date="2018-04" db="EMBL/GenBank/DDBJ databases">
        <title>Chitinophaga fuyangensis sp. nov., isolated from soil in a chemical factory.</title>
        <authorList>
            <person name="Chen K."/>
        </authorList>
    </citation>
    <scope>NUCLEOTIDE SEQUENCE [LARGE SCALE GENOMIC DNA]</scope>
    <source>
        <strain evidence="2 3">LY-1</strain>
    </source>
</reference>
<comment type="caution">
    <text evidence="2">The sequence shown here is derived from an EMBL/GenBank/DDBJ whole genome shotgun (WGS) entry which is preliminary data.</text>
</comment>
<keyword evidence="3" id="KW-1185">Reference proteome</keyword>
<accession>A0A2T7BLB1</accession>
<dbReference type="EMBL" id="QCYK01000001">
    <property type="protein sequence ID" value="PUZ28430.1"/>
    <property type="molecule type" value="Genomic_DNA"/>
</dbReference>
<dbReference type="Proteomes" id="UP000244450">
    <property type="component" value="Unassembled WGS sequence"/>
</dbReference>
<feature type="signal peptide" evidence="1">
    <location>
        <begin position="1"/>
        <end position="20"/>
    </location>
</feature>
<dbReference type="OrthoDB" id="1493451at2"/>
<proteinExistence type="predicted"/>
<sequence length="110" mass="12806">MKQCGIILMLCLCLGHLAKAQQGLTWKPLDREFQVSISPKQQAWVPFKQTSEVKPAPVAGYIVNEPMADRYYQQCFGFFCKREWELQQKVHIPVKLRLGTYQLTRVQEGY</sequence>
<feature type="chain" id="PRO_5015723179" evidence="1">
    <location>
        <begin position="21"/>
        <end position="110"/>
    </location>
</feature>
<keyword evidence="1" id="KW-0732">Signal</keyword>
<protein>
    <submittedName>
        <fullName evidence="2">Uncharacterized protein</fullName>
    </submittedName>
</protein>
<dbReference type="AlphaFoldDB" id="A0A2T7BLB1"/>
<organism evidence="2 3">
    <name type="scientific">Chitinophaga parva</name>
    <dbReference type="NCBI Taxonomy" id="2169414"/>
    <lineage>
        <taxon>Bacteria</taxon>
        <taxon>Pseudomonadati</taxon>
        <taxon>Bacteroidota</taxon>
        <taxon>Chitinophagia</taxon>
        <taxon>Chitinophagales</taxon>
        <taxon>Chitinophagaceae</taxon>
        <taxon>Chitinophaga</taxon>
    </lineage>
</organism>
<evidence type="ECO:0000313" key="2">
    <source>
        <dbReference type="EMBL" id="PUZ28430.1"/>
    </source>
</evidence>
<evidence type="ECO:0000313" key="3">
    <source>
        <dbReference type="Proteomes" id="UP000244450"/>
    </source>
</evidence>
<gene>
    <name evidence="2" type="ORF">DCC81_02790</name>
</gene>
<name>A0A2T7BLB1_9BACT</name>